<feature type="transmembrane region" description="Helical" evidence="2">
    <location>
        <begin position="31"/>
        <end position="48"/>
    </location>
</feature>
<evidence type="ECO:0000256" key="2">
    <source>
        <dbReference type="SAM" id="Phobius"/>
    </source>
</evidence>
<evidence type="ECO:0000313" key="3">
    <source>
        <dbReference type="EMBL" id="WUQ83355.1"/>
    </source>
</evidence>
<feature type="transmembrane region" description="Helical" evidence="2">
    <location>
        <begin position="138"/>
        <end position="157"/>
    </location>
</feature>
<sequence>MFKGPLPTARTTVGRATPAVPRTRPSRFRPVAGAGAATVTALVVQPYLPGAQDYISGKGIVPAWAPWAGAVLGLAVAVTGAGVGERLPAVRGGSRRAALWVGWTACVLLLWTAVGLVFDVFRAFFWATGIPAGEFAAVDWPGFLTRVPAFAATVLLGRELLNFRRVTSGGCEACGHTSHGSTRPTAWLGYAAAGLATVYPSVKYYWWAGGSFGRPETYLEGFPVMETVLLVGGVVLALALVRPWGRVYPFWIPFLAGRQVERRICVVAGWGLAALLSLQGLIPLFAALNHVLGGPPMPFTSGSANSWVITVVYGGWALFGLALAGATHAYQQRTRPDCALCGF</sequence>
<protein>
    <submittedName>
        <fullName evidence="3">Uncharacterized protein</fullName>
    </submittedName>
</protein>
<feature type="transmembrane region" description="Helical" evidence="2">
    <location>
        <begin position="264"/>
        <end position="286"/>
    </location>
</feature>
<feature type="transmembrane region" description="Helical" evidence="2">
    <location>
        <begin position="64"/>
        <end position="85"/>
    </location>
</feature>
<evidence type="ECO:0000256" key="1">
    <source>
        <dbReference type="SAM" id="MobiDB-lite"/>
    </source>
</evidence>
<accession>A0ABZ1TYC2</accession>
<keyword evidence="4" id="KW-1185">Reference proteome</keyword>
<dbReference type="RefSeq" id="WP_328954388.1">
    <property type="nucleotide sequence ID" value="NZ_CP108110.1"/>
</dbReference>
<organism evidence="3 4">
    <name type="scientific">Kitasatospora purpeofusca</name>
    <dbReference type="NCBI Taxonomy" id="67352"/>
    <lineage>
        <taxon>Bacteria</taxon>
        <taxon>Bacillati</taxon>
        <taxon>Actinomycetota</taxon>
        <taxon>Actinomycetes</taxon>
        <taxon>Kitasatosporales</taxon>
        <taxon>Streptomycetaceae</taxon>
        <taxon>Kitasatospora</taxon>
    </lineage>
</organism>
<feature type="transmembrane region" description="Helical" evidence="2">
    <location>
        <begin position="97"/>
        <end position="118"/>
    </location>
</feature>
<dbReference type="Proteomes" id="UP001432222">
    <property type="component" value="Chromosome"/>
</dbReference>
<name>A0ABZ1TYC2_9ACTN</name>
<dbReference type="EMBL" id="CP108110">
    <property type="protein sequence ID" value="WUQ83355.1"/>
    <property type="molecule type" value="Genomic_DNA"/>
</dbReference>
<keyword evidence="2" id="KW-0472">Membrane</keyword>
<feature type="transmembrane region" description="Helical" evidence="2">
    <location>
        <begin position="306"/>
        <end position="326"/>
    </location>
</feature>
<reference evidence="3" key="1">
    <citation type="submission" date="2022-10" db="EMBL/GenBank/DDBJ databases">
        <title>The complete genomes of actinobacterial strains from the NBC collection.</title>
        <authorList>
            <person name="Joergensen T.S."/>
            <person name="Alvarez Arevalo M."/>
            <person name="Sterndorff E.B."/>
            <person name="Faurdal D."/>
            <person name="Vuksanovic O."/>
            <person name="Mourched A.-S."/>
            <person name="Charusanti P."/>
            <person name="Shaw S."/>
            <person name="Blin K."/>
            <person name="Weber T."/>
        </authorList>
    </citation>
    <scope>NUCLEOTIDE SEQUENCE</scope>
    <source>
        <strain evidence="3">NBC_00222</strain>
    </source>
</reference>
<proteinExistence type="predicted"/>
<feature type="transmembrane region" description="Helical" evidence="2">
    <location>
        <begin position="187"/>
        <end position="207"/>
    </location>
</feature>
<gene>
    <name evidence="3" type="ORF">OHA16_10450</name>
</gene>
<evidence type="ECO:0000313" key="4">
    <source>
        <dbReference type="Proteomes" id="UP001432222"/>
    </source>
</evidence>
<keyword evidence="2" id="KW-1133">Transmembrane helix</keyword>
<feature type="transmembrane region" description="Helical" evidence="2">
    <location>
        <begin position="227"/>
        <end position="244"/>
    </location>
</feature>
<keyword evidence="2" id="KW-0812">Transmembrane</keyword>
<feature type="region of interest" description="Disordered" evidence="1">
    <location>
        <begin position="1"/>
        <end position="20"/>
    </location>
</feature>